<organism evidence="1 2">
    <name type="scientific">Symbiodinium microadriaticum</name>
    <name type="common">Dinoflagellate</name>
    <name type="synonym">Zooxanthella microadriatica</name>
    <dbReference type="NCBI Taxonomy" id="2951"/>
    <lineage>
        <taxon>Eukaryota</taxon>
        <taxon>Sar</taxon>
        <taxon>Alveolata</taxon>
        <taxon>Dinophyceae</taxon>
        <taxon>Suessiales</taxon>
        <taxon>Symbiodiniaceae</taxon>
        <taxon>Symbiodinium</taxon>
    </lineage>
</organism>
<sequence length="43" mass="4674">PPVGRDQGVRGDCEGGGHSREVRYREAVAIRPSAQPLWGWTAV</sequence>
<dbReference type="AlphaFoldDB" id="A0A1Q8ZK04"/>
<evidence type="ECO:0000313" key="2">
    <source>
        <dbReference type="Proteomes" id="UP000186817"/>
    </source>
</evidence>
<name>A0A1Q8ZK04_SYMMI</name>
<proteinExistence type="predicted"/>
<gene>
    <name evidence="1" type="ORF">AK812_SmicGene48823</name>
</gene>
<feature type="non-terminal residue" evidence="1">
    <location>
        <position position="1"/>
    </location>
</feature>
<evidence type="ECO:0000313" key="1">
    <source>
        <dbReference type="EMBL" id="OLP38742.1"/>
    </source>
</evidence>
<dbReference type="Proteomes" id="UP000186817">
    <property type="component" value="Unassembled WGS sequence"/>
</dbReference>
<reference evidence="1 2" key="1">
    <citation type="submission" date="2016-02" db="EMBL/GenBank/DDBJ databases">
        <title>Genome analysis of coral dinoflagellate symbionts highlights evolutionary adaptations to a symbiotic lifestyle.</title>
        <authorList>
            <person name="Aranda M."/>
            <person name="Li Y."/>
            <person name="Liew Y.J."/>
            <person name="Baumgarten S."/>
            <person name="Simakov O."/>
            <person name="Wilson M."/>
            <person name="Piel J."/>
            <person name="Ashoor H."/>
            <person name="Bougouffa S."/>
            <person name="Bajic V.B."/>
            <person name="Ryu T."/>
            <person name="Ravasi T."/>
            <person name="Bayer T."/>
            <person name="Micklem G."/>
            <person name="Kim H."/>
            <person name="Bhak J."/>
            <person name="Lajeunesse T.C."/>
            <person name="Voolstra C.R."/>
        </authorList>
    </citation>
    <scope>NUCLEOTIDE SEQUENCE [LARGE SCALE GENOMIC DNA]</scope>
    <source>
        <strain evidence="1 2">CCMP2467</strain>
    </source>
</reference>
<feature type="non-terminal residue" evidence="1">
    <location>
        <position position="43"/>
    </location>
</feature>
<protein>
    <submittedName>
        <fullName evidence="1">Uncharacterized protein</fullName>
    </submittedName>
</protein>
<dbReference type="EMBL" id="LSRX01008964">
    <property type="protein sequence ID" value="OLP38742.1"/>
    <property type="molecule type" value="Genomic_DNA"/>
</dbReference>
<accession>A0A1Q8ZK04</accession>
<keyword evidence="2" id="KW-1185">Reference proteome</keyword>
<comment type="caution">
    <text evidence="1">The sequence shown here is derived from an EMBL/GenBank/DDBJ whole genome shotgun (WGS) entry which is preliminary data.</text>
</comment>